<dbReference type="SMART" id="SM00338">
    <property type="entry name" value="BRLZ"/>
    <property type="match status" value="1"/>
</dbReference>
<dbReference type="GO" id="GO:0000977">
    <property type="term" value="F:RNA polymerase II transcription regulatory region sequence-specific DNA binding"/>
    <property type="evidence" value="ECO:0007669"/>
    <property type="project" value="TreeGrafter"/>
</dbReference>
<keyword evidence="4" id="KW-0804">Transcription</keyword>
<feature type="compositionally biased region" description="Basic residues" evidence="6">
    <location>
        <begin position="176"/>
        <end position="190"/>
    </location>
</feature>
<dbReference type="CDD" id="cd14686">
    <property type="entry name" value="bZIP"/>
    <property type="match status" value="1"/>
</dbReference>
<dbReference type="Proteomes" id="UP001301958">
    <property type="component" value="Unassembled WGS sequence"/>
</dbReference>
<dbReference type="Gene3D" id="1.20.5.170">
    <property type="match status" value="1"/>
</dbReference>
<dbReference type="EMBL" id="MU865332">
    <property type="protein sequence ID" value="KAK4227402.1"/>
    <property type="molecule type" value="Genomic_DNA"/>
</dbReference>
<dbReference type="PROSITE" id="PS50217">
    <property type="entry name" value="BZIP"/>
    <property type="match status" value="1"/>
</dbReference>
<dbReference type="Pfam" id="PF00170">
    <property type="entry name" value="bZIP_1"/>
    <property type="match status" value="1"/>
</dbReference>
<feature type="region of interest" description="Disordered" evidence="6">
    <location>
        <begin position="121"/>
        <end position="142"/>
    </location>
</feature>
<dbReference type="InterPro" id="IPR046347">
    <property type="entry name" value="bZIP_sf"/>
</dbReference>
<dbReference type="PANTHER" id="PTHR13044">
    <property type="entry name" value="ACTIVATING TRANSCRIPTION FACTOR ATF 4/5"/>
    <property type="match status" value="1"/>
</dbReference>
<protein>
    <recommendedName>
        <fullName evidence="7">BZIP domain-containing protein</fullName>
    </recommendedName>
</protein>
<evidence type="ECO:0000256" key="5">
    <source>
        <dbReference type="ARBA" id="ARBA00023242"/>
    </source>
</evidence>
<dbReference type="GO" id="GO:0005634">
    <property type="term" value="C:nucleus"/>
    <property type="evidence" value="ECO:0007669"/>
    <property type="project" value="UniProtKB-SubCell"/>
</dbReference>
<dbReference type="AlphaFoldDB" id="A0AAN7GYW1"/>
<proteinExistence type="predicted"/>
<evidence type="ECO:0000313" key="8">
    <source>
        <dbReference type="EMBL" id="KAK4227402.1"/>
    </source>
</evidence>
<dbReference type="PANTHER" id="PTHR13044:SF14">
    <property type="entry name" value="CRYPTOCEPHAL, ISOFORM A"/>
    <property type="match status" value="1"/>
</dbReference>
<keyword evidence="3" id="KW-0238">DNA-binding</keyword>
<comment type="caution">
    <text evidence="8">The sequence shown here is derived from an EMBL/GenBank/DDBJ whole genome shotgun (WGS) entry which is preliminary data.</text>
</comment>
<feature type="domain" description="BZIP" evidence="7">
    <location>
        <begin position="201"/>
        <end position="264"/>
    </location>
</feature>
<evidence type="ECO:0000256" key="3">
    <source>
        <dbReference type="ARBA" id="ARBA00023125"/>
    </source>
</evidence>
<dbReference type="SUPFAM" id="SSF57959">
    <property type="entry name" value="Leucine zipper domain"/>
    <property type="match status" value="1"/>
</dbReference>
<keyword evidence="5" id="KW-0539">Nucleus</keyword>
<name>A0AAN7GYW1_9PEZI</name>
<evidence type="ECO:0000313" key="9">
    <source>
        <dbReference type="Proteomes" id="UP001301958"/>
    </source>
</evidence>
<dbReference type="InterPro" id="IPR004827">
    <property type="entry name" value="bZIP"/>
</dbReference>
<organism evidence="8 9">
    <name type="scientific">Podospora fimiseda</name>
    <dbReference type="NCBI Taxonomy" id="252190"/>
    <lineage>
        <taxon>Eukaryota</taxon>
        <taxon>Fungi</taxon>
        <taxon>Dikarya</taxon>
        <taxon>Ascomycota</taxon>
        <taxon>Pezizomycotina</taxon>
        <taxon>Sordariomycetes</taxon>
        <taxon>Sordariomycetidae</taxon>
        <taxon>Sordariales</taxon>
        <taxon>Podosporaceae</taxon>
        <taxon>Podospora</taxon>
    </lineage>
</organism>
<feature type="region of interest" description="Disordered" evidence="6">
    <location>
        <begin position="160"/>
        <end position="224"/>
    </location>
</feature>
<dbReference type="PROSITE" id="PS00036">
    <property type="entry name" value="BZIP_BASIC"/>
    <property type="match status" value="1"/>
</dbReference>
<feature type="compositionally biased region" description="Low complexity" evidence="6">
    <location>
        <begin position="161"/>
        <end position="175"/>
    </location>
</feature>
<evidence type="ECO:0000259" key="7">
    <source>
        <dbReference type="PROSITE" id="PS50217"/>
    </source>
</evidence>
<evidence type="ECO:0000256" key="1">
    <source>
        <dbReference type="ARBA" id="ARBA00004123"/>
    </source>
</evidence>
<reference evidence="8" key="2">
    <citation type="submission" date="2023-05" db="EMBL/GenBank/DDBJ databases">
        <authorList>
            <consortium name="Lawrence Berkeley National Laboratory"/>
            <person name="Steindorff A."/>
            <person name="Hensen N."/>
            <person name="Bonometti L."/>
            <person name="Westerberg I."/>
            <person name="Brannstrom I.O."/>
            <person name="Guillou S."/>
            <person name="Cros-Aarteil S."/>
            <person name="Calhoun S."/>
            <person name="Haridas S."/>
            <person name="Kuo A."/>
            <person name="Mondo S."/>
            <person name="Pangilinan J."/>
            <person name="Riley R."/>
            <person name="Labutti K."/>
            <person name="Andreopoulos B."/>
            <person name="Lipzen A."/>
            <person name="Chen C."/>
            <person name="Yanf M."/>
            <person name="Daum C."/>
            <person name="Ng V."/>
            <person name="Clum A."/>
            <person name="Ohm R."/>
            <person name="Martin F."/>
            <person name="Silar P."/>
            <person name="Natvig D."/>
            <person name="Lalanne C."/>
            <person name="Gautier V."/>
            <person name="Ament-Velasquez S.L."/>
            <person name="Kruys A."/>
            <person name="Hutchinson M.I."/>
            <person name="Powell A.J."/>
            <person name="Barry K."/>
            <person name="Miller A.N."/>
            <person name="Grigoriev I.V."/>
            <person name="Debuchy R."/>
            <person name="Gladieux P."/>
            <person name="Thoren M.H."/>
            <person name="Johannesson H."/>
        </authorList>
    </citation>
    <scope>NUCLEOTIDE SEQUENCE</scope>
    <source>
        <strain evidence="8">CBS 990.96</strain>
    </source>
</reference>
<accession>A0AAN7GYW1</accession>
<evidence type="ECO:0000256" key="2">
    <source>
        <dbReference type="ARBA" id="ARBA00023015"/>
    </source>
</evidence>
<evidence type="ECO:0000256" key="4">
    <source>
        <dbReference type="ARBA" id="ARBA00023163"/>
    </source>
</evidence>
<reference evidence="8" key="1">
    <citation type="journal article" date="2023" name="Mol. Phylogenet. Evol.">
        <title>Genome-scale phylogeny and comparative genomics of the fungal order Sordariales.</title>
        <authorList>
            <person name="Hensen N."/>
            <person name="Bonometti L."/>
            <person name="Westerberg I."/>
            <person name="Brannstrom I.O."/>
            <person name="Guillou S."/>
            <person name="Cros-Aarteil S."/>
            <person name="Calhoun S."/>
            <person name="Haridas S."/>
            <person name="Kuo A."/>
            <person name="Mondo S."/>
            <person name="Pangilinan J."/>
            <person name="Riley R."/>
            <person name="LaButti K."/>
            <person name="Andreopoulos B."/>
            <person name="Lipzen A."/>
            <person name="Chen C."/>
            <person name="Yan M."/>
            <person name="Daum C."/>
            <person name="Ng V."/>
            <person name="Clum A."/>
            <person name="Steindorff A."/>
            <person name="Ohm R.A."/>
            <person name="Martin F."/>
            <person name="Silar P."/>
            <person name="Natvig D.O."/>
            <person name="Lalanne C."/>
            <person name="Gautier V."/>
            <person name="Ament-Velasquez S.L."/>
            <person name="Kruys A."/>
            <person name="Hutchinson M.I."/>
            <person name="Powell A.J."/>
            <person name="Barry K."/>
            <person name="Miller A.N."/>
            <person name="Grigoriev I.V."/>
            <person name="Debuchy R."/>
            <person name="Gladieux P."/>
            <person name="Hiltunen Thoren M."/>
            <person name="Johannesson H."/>
        </authorList>
    </citation>
    <scope>NUCLEOTIDE SEQUENCE</scope>
    <source>
        <strain evidence="8">CBS 990.96</strain>
    </source>
</reference>
<feature type="compositionally biased region" description="Acidic residues" evidence="6">
    <location>
        <begin position="194"/>
        <end position="203"/>
    </location>
</feature>
<comment type="subcellular location">
    <subcellularLocation>
        <location evidence="1">Nucleus</location>
    </subcellularLocation>
</comment>
<keyword evidence="9" id="KW-1185">Reference proteome</keyword>
<dbReference type="GO" id="GO:0001228">
    <property type="term" value="F:DNA-binding transcription activator activity, RNA polymerase II-specific"/>
    <property type="evidence" value="ECO:0007669"/>
    <property type="project" value="TreeGrafter"/>
</dbReference>
<sequence length="276" mass="31079">MFMTVVNRTFGGSKLQLQTLKSFPRPLLEAVFILQGWPHQQHQQQHAFHLSPSSFTNLSYTGFELDTAFDTSNWDLSFQAPPPPPQLTLTPDTVNLDFDYNTLDLSHIPLSFPDLEASISPHPQSNIPTPSCTATSNTDVSSISSPISTIEVASTNIIPGLTLPTPAPSASSVPKPKGRPGRKPTKKRPRSSSPDEDEDEDPDVVEKRQRNNLAAKRYRQKKVDRIEELEGEVKEISKERDELKLEVARKDAEIKALREMLEMVQRDRDRERDKGR</sequence>
<keyword evidence="2" id="KW-0805">Transcription regulation</keyword>
<evidence type="ECO:0000256" key="6">
    <source>
        <dbReference type="SAM" id="MobiDB-lite"/>
    </source>
</evidence>
<gene>
    <name evidence="8" type="ORF">QBC38DRAFT_526840</name>
</gene>